<dbReference type="AlphaFoldDB" id="A0A2P2JZ19"/>
<evidence type="ECO:0000313" key="1">
    <source>
        <dbReference type="EMBL" id="MBW98719.1"/>
    </source>
</evidence>
<accession>A0A2P2JZ19</accession>
<reference evidence="1" key="1">
    <citation type="submission" date="2018-02" db="EMBL/GenBank/DDBJ databases">
        <title>Rhizophora mucronata_Transcriptome.</title>
        <authorList>
            <person name="Meera S.P."/>
            <person name="Sreeshan A."/>
            <person name="Augustine A."/>
        </authorList>
    </citation>
    <scope>NUCLEOTIDE SEQUENCE</scope>
    <source>
        <tissue evidence="1">Leaf</tissue>
    </source>
</reference>
<protein>
    <submittedName>
        <fullName evidence="1">Uncharacterized protein</fullName>
    </submittedName>
</protein>
<proteinExistence type="predicted"/>
<dbReference type="EMBL" id="GGEC01018236">
    <property type="protein sequence ID" value="MBW98719.1"/>
    <property type="molecule type" value="Transcribed_RNA"/>
</dbReference>
<organism evidence="1">
    <name type="scientific">Rhizophora mucronata</name>
    <name type="common">Asiatic mangrove</name>
    <dbReference type="NCBI Taxonomy" id="61149"/>
    <lineage>
        <taxon>Eukaryota</taxon>
        <taxon>Viridiplantae</taxon>
        <taxon>Streptophyta</taxon>
        <taxon>Embryophyta</taxon>
        <taxon>Tracheophyta</taxon>
        <taxon>Spermatophyta</taxon>
        <taxon>Magnoliopsida</taxon>
        <taxon>eudicotyledons</taxon>
        <taxon>Gunneridae</taxon>
        <taxon>Pentapetalae</taxon>
        <taxon>rosids</taxon>
        <taxon>fabids</taxon>
        <taxon>Malpighiales</taxon>
        <taxon>Rhizophoraceae</taxon>
        <taxon>Rhizophora</taxon>
    </lineage>
</organism>
<name>A0A2P2JZ19_RHIMU</name>
<sequence length="24" mass="2768">MAVFCSDICCVLQKAEMLLWCTFL</sequence>